<dbReference type="AlphaFoldDB" id="A0AAV5F8M2"/>
<dbReference type="Proteomes" id="UP001054889">
    <property type="component" value="Unassembled WGS sequence"/>
</dbReference>
<dbReference type="SUPFAM" id="SSF74788">
    <property type="entry name" value="Cullin repeat-like"/>
    <property type="match status" value="1"/>
</dbReference>
<evidence type="ECO:0000256" key="2">
    <source>
        <dbReference type="ARBA" id="ARBA00022448"/>
    </source>
</evidence>
<evidence type="ECO:0000313" key="7">
    <source>
        <dbReference type="Proteomes" id="UP001054889"/>
    </source>
</evidence>
<dbReference type="GO" id="GO:0005546">
    <property type="term" value="F:phosphatidylinositol-4,5-bisphosphate binding"/>
    <property type="evidence" value="ECO:0007669"/>
    <property type="project" value="InterPro"/>
</dbReference>
<evidence type="ECO:0000259" key="5">
    <source>
        <dbReference type="Pfam" id="PF03081"/>
    </source>
</evidence>
<dbReference type="PANTHER" id="PTHR12542:SF44">
    <property type="entry name" value="EXOCYST SUBUNIT EXO70 FAMILY PROTEIN"/>
    <property type="match status" value="1"/>
</dbReference>
<reference evidence="6" key="1">
    <citation type="journal article" date="2018" name="DNA Res.">
        <title>Multiple hybrid de novo genome assembly of finger millet, an orphan allotetraploid crop.</title>
        <authorList>
            <person name="Hatakeyama M."/>
            <person name="Aluri S."/>
            <person name="Balachadran M.T."/>
            <person name="Sivarajan S.R."/>
            <person name="Patrignani A."/>
            <person name="Gruter S."/>
            <person name="Poveda L."/>
            <person name="Shimizu-Inatsugi R."/>
            <person name="Baeten J."/>
            <person name="Francoijs K.J."/>
            <person name="Nataraja K.N."/>
            <person name="Reddy Y.A.N."/>
            <person name="Phadnis S."/>
            <person name="Ravikumar R.L."/>
            <person name="Schlapbach R."/>
            <person name="Sreeman S.M."/>
            <person name="Shimizu K.K."/>
        </authorList>
    </citation>
    <scope>NUCLEOTIDE SEQUENCE</scope>
</reference>
<name>A0AAV5F8M2_ELECO</name>
<dbReference type="GO" id="GO:0015031">
    <property type="term" value="P:protein transport"/>
    <property type="evidence" value="ECO:0007669"/>
    <property type="project" value="UniProtKB-KW"/>
</dbReference>
<feature type="region of interest" description="Disordered" evidence="4">
    <location>
        <begin position="1"/>
        <end position="36"/>
    </location>
</feature>
<evidence type="ECO:0000256" key="4">
    <source>
        <dbReference type="SAM" id="MobiDB-lite"/>
    </source>
</evidence>
<dbReference type="EMBL" id="BQKI01000083">
    <property type="protein sequence ID" value="GJN32008.1"/>
    <property type="molecule type" value="Genomic_DNA"/>
</dbReference>
<evidence type="ECO:0000256" key="3">
    <source>
        <dbReference type="RuleBase" id="RU365026"/>
    </source>
</evidence>
<evidence type="ECO:0000313" key="6">
    <source>
        <dbReference type="EMBL" id="GJN32008.1"/>
    </source>
</evidence>
<comment type="caution">
    <text evidence="6">The sequence shown here is derived from an EMBL/GenBank/DDBJ whole genome shotgun (WGS) entry which is preliminary data.</text>
</comment>
<sequence length="664" mass="74781">MSTAPRRVAGVRPRHRLTAGGRREVMGPRHPPVGQDPDEVLGDVCVHAGWFAAASCGDLEVRVHGGRPVGSISRLFIGYSSLQPMPELSSKEASISLLDSIEKLLDPLARDLFPDDTHRRNKYMASARQLIQLRLQQQLQPDLASKEIHDRVDSLLNQAMSSLAMEFCQLRIWRLDARGGLGISPASIWESISRGCGSGSGSTASWPSSSSGSFTATSGSSNDDSFNMYQSALSLCEDISVRSRKSSSHASFIDFKSLSVLDVIAGVIIKGGYEHMLRRAMDRHSTQLASYVEILDVDNILVGHMEEPKEILLRVWTSAMHAIVGLLREMQRQLNGLNFGSFNIFKEDYFLAIAKVSVMKLFKLVSSICIQEIPQLGRSSKETYEMIKFDMSKMVIVVMLCQALNYIMPTILALFSGQIKESILVEGERLSHGLSDMFAKLFVEINDLTRSQCLAITDIGVHRATRHIMNHMRLLVQQKNTVHLILKGGFNVFGGMVVELVSSLEFMLDMNSRSLRLQGQQEMFLLNNVHFMLQEAKKNTDLVVILGEAWLLQHHDLVNRLISGYVDASWGPVVSSFERRTRVPVILWPHQLFDKFSSSFEMTYSVQKSWKVTDPLIRKMVREAVCRKVIPLYQMHMENYSNKKMSMRYNSEQLESQLLELFEG</sequence>
<reference evidence="6" key="2">
    <citation type="submission" date="2021-12" db="EMBL/GenBank/DDBJ databases">
        <title>Resequencing data analysis of finger millet.</title>
        <authorList>
            <person name="Hatakeyama M."/>
            <person name="Aluri S."/>
            <person name="Balachadran M.T."/>
            <person name="Sivarajan S.R."/>
            <person name="Poveda L."/>
            <person name="Shimizu-Inatsugi R."/>
            <person name="Schlapbach R."/>
            <person name="Sreeman S.M."/>
            <person name="Shimizu K.K."/>
        </authorList>
    </citation>
    <scope>NUCLEOTIDE SEQUENCE</scope>
</reference>
<dbReference type="GO" id="GO:0000145">
    <property type="term" value="C:exocyst"/>
    <property type="evidence" value="ECO:0007669"/>
    <property type="project" value="InterPro"/>
</dbReference>
<dbReference type="InterPro" id="IPR046364">
    <property type="entry name" value="Exo70_C"/>
</dbReference>
<accession>A0AAV5F8M2</accession>
<gene>
    <name evidence="6" type="primary">gb20475</name>
    <name evidence="6" type="ORF">PR202_gb20475</name>
</gene>
<comment type="function">
    <text evidence="3">Component of the exocyst complex.</text>
</comment>
<feature type="region of interest" description="Disordered" evidence="4">
    <location>
        <begin position="200"/>
        <end position="219"/>
    </location>
</feature>
<feature type="domain" description="Exocyst complex subunit Exo70 C-terminal" evidence="5">
    <location>
        <begin position="316"/>
        <end position="659"/>
    </location>
</feature>
<keyword evidence="2 3" id="KW-0813">Transport</keyword>
<proteinExistence type="inferred from homology"/>
<evidence type="ECO:0000256" key="1">
    <source>
        <dbReference type="ARBA" id="ARBA00006756"/>
    </source>
</evidence>
<dbReference type="InterPro" id="IPR004140">
    <property type="entry name" value="Exo70"/>
</dbReference>
<protein>
    <recommendedName>
        <fullName evidence="3">Exocyst subunit Exo70 family protein</fullName>
    </recommendedName>
</protein>
<keyword evidence="3" id="KW-0653">Protein transport</keyword>
<dbReference type="PANTHER" id="PTHR12542">
    <property type="entry name" value="EXOCYST COMPLEX PROTEIN EXO70"/>
    <property type="match status" value="1"/>
</dbReference>
<dbReference type="InterPro" id="IPR016159">
    <property type="entry name" value="Cullin_repeat-like_dom_sf"/>
</dbReference>
<organism evidence="6 7">
    <name type="scientific">Eleusine coracana subsp. coracana</name>
    <dbReference type="NCBI Taxonomy" id="191504"/>
    <lineage>
        <taxon>Eukaryota</taxon>
        <taxon>Viridiplantae</taxon>
        <taxon>Streptophyta</taxon>
        <taxon>Embryophyta</taxon>
        <taxon>Tracheophyta</taxon>
        <taxon>Spermatophyta</taxon>
        <taxon>Magnoliopsida</taxon>
        <taxon>Liliopsida</taxon>
        <taxon>Poales</taxon>
        <taxon>Poaceae</taxon>
        <taxon>PACMAD clade</taxon>
        <taxon>Chloridoideae</taxon>
        <taxon>Cynodonteae</taxon>
        <taxon>Eleusininae</taxon>
        <taxon>Eleusine</taxon>
    </lineage>
</organism>
<dbReference type="Gene3D" id="1.20.1280.170">
    <property type="entry name" value="Exocyst complex component Exo70"/>
    <property type="match status" value="1"/>
</dbReference>
<dbReference type="Pfam" id="PF03081">
    <property type="entry name" value="Exo70_C"/>
    <property type="match status" value="1"/>
</dbReference>
<keyword evidence="3" id="KW-0268">Exocytosis</keyword>
<keyword evidence="7" id="KW-1185">Reference proteome</keyword>
<dbReference type="GO" id="GO:0006887">
    <property type="term" value="P:exocytosis"/>
    <property type="evidence" value="ECO:0007669"/>
    <property type="project" value="UniProtKB-KW"/>
</dbReference>
<comment type="similarity">
    <text evidence="1 3">Belongs to the EXO70 family.</text>
</comment>